<evidence type="ECO:0000256" key="3">
    <source>
        <dbReference type="ARBA" id="ARBA00023015"/>
    </source>
</evidence>
<accession>A0A074S687</accession>
<keyword evidence="3" id="KW-0805">Transcription regulation</keyword>
<keyword evidence="6" id="KW-0539">Nucleus</keyword>
<dbReference type="GO" id="GO:0003677">
    <property type="term" value="F:DNA binding"/>
    <property type="evidence" value="ECO:0007669"/>
    <property type="project" value="UniProtKB-KW"/>
</dbReference>
<dbReference type="HOGENOM" id="CLU_1210384_0_0_1"/>
<keyword evidence="4" id="KW-0238">DNA-binding</keyword>
<proteinExistence type="predicted"/>
<evidence type="ECO:0000256" key="6">
    <source>
        <dbReference type="ARBA" id="ARBA00023242"/>
    </source>
</evidence>
<evidence type="ECO:0000256" key="2">
    <source>
        <dbReference type="ARBA" id="ARBA00022833"/>
    </source>
</evidence>
<dbReference type="GO" id="GO:0046872">
    <property type="term" value="F:metal ion binding"/>
    <property type="evidence" value="ECO:0007669"/>
    <property type="project" value="UniProtKB-KW"/>
</dbReference>
<reference evidence="8 9" key="1">
    <citation type="submission" date="2013-12" db="EMBL/GenBank/DDBJ databases">
        <authorList>
            <person name="Cubeta M."/>
            <person name="Pakala S."/>
            <person name="Fedorova N."/>
            <person name="Thomas E."/>
            <person name="Dean R."/>
            <person name="Jabaji S."/>
            <person name="Neate S."/>
            <person name="Toda T."/>
            <person name="Tavantzis S."/>
            <person name="Vilgalys R."/>
            <person name="Bharathan N."/>
            <person name="Pakala S."/>
            <person name="Losada L.S."/>
            <person name="Zafar N."/>
            <person name="Nierman W."/>
        </authorList>
    </citation>
    <scope>NUCLEOTIDE SEQUENCE [LARGE SCALE GENOMIC DNA]</scope>
    <source>
        <strain evidence="8 9">123E</strain>
    </source>
</reference>
<organism evidence="8 9">
    <name type="scientific">Rhizoctonia solani 123E</name>
    <dbReference type="NCBI Taxonomy" id="1423351"/>
    <lineage>
        <taxon>Eukaryota</taxon>
        <taxon>Fungi</taxon>
        <taxon>Dikarya</taxon>
        <taxon>Basidiomycota</taxon>
        <taxon>Agaricomycotina</taxon>
        <taxon>Agaricomycetes</taxon>
        <taxon>Cantharellales</taxon>
        <taxon>Ceratobasidiaceae</taxon>
        <taxon>Rhizoctonia</taxon>
    </lineage>
</organism>
<dbReference type="AlphaFoldDB" id="A0A074S687"/>
<gene>
    <name evidence="8" type="ORF">V565_258340</name>
</gene>
<dbReference type="OrthoDB" id="2154091at2759"/>
<sequence length="229" mass="25671">MLHCALLAYGSAFSDNPELRSPALRAEFARYAKQWLDYEFERPVMGLVRALALLAEYHCGIGEWGTGYMYMGMSIRATQLLIQIDNELRIGSTASSGLVERDWHFCKGSSDSRKNTPGQAGGGSSMQDRSIKMVNRATRKIVHLLQMFEEQHSMMFFPRNMIHVIYECGIVLLKDAITAPLAATKKRAIVLEAVSACLRALRGTSKTWPWADRLANQLEGNLNEIKANK</sequence>
<evidence type="ECO:0008006" key="10">
    <source>
        <dbReference type="Google" id="ProtNLM"/>
    </source>
</evidence>
<keyword evidence="1" id="KW-0479">Metal-binding</keyword>
<dbReference type="EMBL" id="AZST01001659">
    <property type="protein sequence ID" value="KEP45582.1"/>
    <property type="molecule type" value="Genomic_DNA"/>
</dbReference>
<keyword evidence="9" id="KW-1185">Reference proteome</keyword>
<dbReference type="STRING" id="1423351.A0A074S687"/>
<feature type="region of interest" description="Disordered" evidence="7">
    <location>
        <begin position="109"/>
        <end position="129"/>
    </location>
</feature>
<evidence type="ECO:0000313" key="9">
    <source>
        <dbReference type="Proteomes" id="UP000027456"/>
    </source>
</evidence>
<keyword evidence="2" id="KW-0862">Zinc</keyword>
<evidence type="ECO:0000313" key="8">
    <source>
        <dbReference type="EMBL" id="KEP45582.1"/>
    </source>
</evidence>
<dbReference type="PANTHER" id="PTHR31313:SF81">
    <property type="entry name" value="TY1 ENHANCER ACTIVATOR"/>
    <property type="match status" value="1"/>
</dbReference>
<dbReference type="PANTHER" id="PTHR31313">
    <property type="entry name" value="TY1 ENHANCER ACTIVATOR"/>
    <property type="match status" value="1"/>
</dbReference>
<evidence type="ECO:0000256" key="4">
    <source>
        <dbReference type="ARBA" id="ARBA00023125"/>
    </source>
</evidence>
<dbReference type="Proteomes" id="UP000027456">
    <property type="component" value="Unassembled WGS sequence"/>
</dbReference>
<evidence type="ECO:0000256" key="5">
    <source>
        <dbReference type="ARBA" id="ARBA00023163"/>
    </source>
</evidence>
<evidence type="ECO:0000256" key="7">
    <source>
        <dbReference type="SAM" id="MobiDB-lite"/>
    </source>
</evidence>
<keyword evidence="5" id="KW-0804">Transcription</keyword>
<dbReference type="InterPro" id="IPR051615">
    <property type="entry name" value="Transcr_Regulatory_Elem"/>
</dbReference>
<comment type="caution">
    <text evidence="8">The sequence shown here is derived from an EMBL/GenBank/DDBJ whole genome shotgun (WGS) entry which is preliminary data.</text>
</comment>
<dbReference type="CDD" id="cd12148">
    <property type="entry name" value="fungal_TF_MHR"/>
    <property type="match status" value="2"/>
</dbReference>
<evidence type="ECO:0000256" key="1">
    <source>
        <dbReference type="ARBA" id="ARBA00022723"/>
    </source>
</evidence>
<name>A0A074S687_9AGAM</name>
<protein>
    <recommendedName>
        <fullName evidence="10">Fungal specific transcription factor domain protein</fullName>
    </recommendedName>
</protein>